<accession>A0A816VRX5</accession>
<dbReference type="EMBL" id="CAJNRG010010843">
    <property type="protein sequence ID" value="CAF2127150.1"/>
    <property type="molecule type" value="Genomic_DNA"/>
</dbReference>
<dbReference type="Proteomes" id="UP000663887">
    <property type="component" value="Unassembled WGS sequence"/>
</dbReference>
<dbReference type="EMBL" id="CAJOBF010006810">
    <property type="protein sequence ID" value="CAF4216225.1"/>
    <property type="molecule type" value="Genomic_DNA"/>
</dbReference>
<evidence type="ECO:0000256" key="1">
    <source>
        <dbReference type="SAM" id="MobiDB-lite"/>
    </source>
</evidence>
<dbReference type="AlphaFoldDB" id="A0A816VRX5"/>
<feature type="region of interest" description="Disordered" evidence="1">
    <location>
        <begin position="242"/>
        <end position="279"/>
    </location>
</feature>
<evidence type="ECO:0000313" key="2">
    <source>
        <dbReference type="EMBL" id="CAF2127150.1"/>
    </source>
</evidence>
<protein>
    <submittedName>
        <fullName evidence="2">Uncharacterized protein</fullName>
    </submittedName>
</protein>
<evidence type="ECO:0000313" key="3">
    <source>
        <dbReference type="EMBL" id="CAF4216225.1"/>
    </source>
</evidence>
<proteinExistence type="predicted"/>
<dbReference type="Proteomes" id="UP000663842">
    <property type="component" value="Unassembled WGS sequence"/>
</dbReference>
<feature type="region of interest" description="Disordered" evidence="1">
    <location>
        <begin position="1"/>
        <end position="33"/>
    </location>
</feature>
<name>A0A816VRX5_9BILA</name>
<organism evidence="2 4">
    <name type="scientific">Rotaria magnacalcarata</name>
    <dbReference type="NCBI Taxonomy" id="392030"/>
    <lineage>
        <taxon>Eukaryota</taxon>
        <taxon>Metazoa</taxon>
        <taxon>Spiralia</taxon>
        <taxon>Gnathifera</taxon>
        <taxon>Rotifera</taxon>
        <taxon>Eurotatoria</taxon>
        <taxon>Bdelloidea</taxon>
        <taxon>Philodinida</taxon>
        <taxon>Philodinidae</taxon>
        <taxon>Rotaria</taxon>
    </lineage>
</organism>
<gene>
    <name evidence="3" type="ORF">UXM345_LOCUS28843</name>
    <name evidence="2" type="ORF">XDN619_LOCUS24037</name>
</gene>
<sequence length="647" mass="73405">MNTPKRLLSGSDDVSEYPITRRRSRSPNHNLTTPIDDQIEEVAKRHHVPSDTVKRIISDLLTESTVIDYLRTRIIHDESSLANNAISTAGSDESLLSSSNYFDVSSQVNSSSNMFSSGQQQNLLPTTMVDEYDPLWLEFLQSLNTVDNNSNIQQNTTQSNITFDSLFTEDDDDEEFIGPDDVNNIESIDERKLRVSRRELALLLKDSTASPDNNINAFPDEEILRGDQYESLWTEFLASLQTGNDQQQDEQQTSLITTTEEDDNDDDPEFRLADTENDIEDDYEDELHVSRRELALLLEDNASILNNEAFPNSNEFMNPESVSSTTTSSTIPKTFEFRITSEQCDILQYQLTAYVQLLTQYILLKRETNSLLSDDESAQQLFKDLIFFRDKQPNSILNIPLLTEAQHLIETSAPPTRRKAFGNHLSFYLMDRFCKSSAFVHDSLLPTCLLPSANSNIPTLLNEQTSRNFVSGEDCLIALGLEQNDGKMLIIGHSEKAINDRLNSLRYARVRRGKQNPVKAFFTYGSVPDISLSPWYHVPNEFDIKHIYPNGLIDKINVAFPSWFRMSYKRSRQLLKSANDSVVSSSTTTSTIPRIDSNDDLSPSTVYVVVEGSSSNSRTTTSPNKVLQQIHMLHLLNSYPKLQPRQQ</sequence>
<feature type="compositionally biased region" description="Acidic residues" evidence="1">
    <location>
        <begin position="259"/>
        <end position="268"/>
    </location>
</feature>
<comment type="caution">
    <text evidence="2">The sequence shown here is derived from an EMBL/GenBank/DDBJ whole genome shotgun (WGS) entry which is preliminary data.</text>
</comment>
<evidence type="ECO:0000313" key="4">
    <source>
        <dbReference type="Proteomes" id="UP000663887"/>
    </source>
</evidence>
<reference evidence="2" key="1">
    <citation type="submission" date="2021-02" db="EMBL/GenBank/DDBJ databases">
        <authorList>
            <person name="Nowell W R."/>
        </authorList>
    </citation>
    <scope>NUCLEOTIDE SEQUENCE</scope>
</reference>